<dbReference type="OrthoDB" id="5139479at2759"/>
<feature type="transmembrane region" description="Helical" evidence="1">
    <location>
        <begin position="12"/>
        <end position="32"/>
    </location>
</feature>
<evidence type="ECO:0000313" key="2">
    <source>
        <dbReference type="EMBL" id="KAF2663225.1"/>
    </source>
</evidence>
<keyword evidence="1" id="KW-0472">Membrane</keyword>
<feature type="transmembrane region" description="Helical" evidence="1">
    <location>
        <begin position="83"/>
        <end position="105"/>
    </location>
</feature>
<organism evidence="2 3">
    <name type="scientific">Microthyrium microscopicum</name>
    <dbReference type="NCBI Taxonomy" id="703497"/>
    <lineage>
        <taxon>Eukaryota</taxon>
        <taxon>Fungi</taxon>
        <taxon>Dikarya</taxon>
        <taxon>Ascomycota</taxon>
        <taxon>Pezizomycotina</taxon>
        <taxon>Dothideomycetes</taxon>
        <taxon>Dothideomycetes incertae sedis</taxon>
        <taxon>Microthyriales</taxon>
        <taxon>Microthyriaceae</taxon>
        <taxon>Microthyrium</taxon>
    </lineage>
</organism>
<evidence type="ECO:0000256" key="1">
    <source>
        <dbReference type="SAM" id="Phobius"/>
    </source>
</evidence>
<proteinExistence type="predicted"/>
<name>A0A6A6TT36_9PEZI</name>
<feature type="transmembrane region" description="Helical" evidence="1">
    <location>
        <begin position="422"/>
        <end position="445"/>
    </location>
</feature>
<dbReference type="Proteomes" id="UP000799302">
    <property type="component" value="Unassembled WGS sequence"/>
</dbReference>
<reference evidence="2" key="1">
    <citation type="journal article" date="2020" name="Stud. Mycol.">
        <title>101 Dothideomycetes genomes: a test case for predicting lifestyles and emergence of pathogens.</title>
        <authorList>
            <person name="Haridas S."/>
            <person name="Albert R."/>
            <person name="Binder M."/>
            <person name="Bloem J."/>
            <person name="Labutti K."/>
            <person name="Salamov A."/>
            <person name="Andreopoulos B."/>
            <person name="Baker S."/>
            <person name="Barry K."/>
            <person name="Bills G."/>
            <person name="Bluhm B."/>
            <person name="Cannon C."/>
            <person name="Castanera R."/>
            <person name="Culley D."/>
            <person name="Daum C."/>
            <person name="Ezra D."/>
            <person name="Gonzalez J."/>
            <person name="Henrissat B."/>
            <person name="Kuo A."/>
            <person name="Liang C."/>
            <person name="Lipzen A."/>
            <person name="Lutzoni F."/>
            <person name="Magnuson J."/>
            <person name="Mondo S."/>
            <person name="Nolan M."/>
            <person name="Ohm R."/>
            <person name="Pangilinan J."/>
            <person name="Park H.-J."/>
            <person name="Ramirez L."/>
            <person name="Alfaro M."/>
            <person name="Sun H."/>
            <person name="Tritt A."/>
            <person name="Yoshinaga Y."/>
            <person name="Zwiers L.-H."/>
            <person name="Turgeon B."/>
            <person name="Goodwin S."/>
            <person name="Spatafora J."/>
            <person name="Crous P."/>
            <person name="Grigoriev I."/>
        </authorList>
    </citation>
    <scope>NUCLEOTIDE SEQUENCE</scope>
    <source>
        <strain evidence="2">CBS 115976</strain>
    </source>
</reference>
<evidence type="ECO:0000313" key="3">
    <source>
        <dbReference type="Proteomes" id="UP000799302"/>
    </source>
</evidence>
<feature type="transmembrane region" description="Helical" evidence="1">
    <location>
        <begin position="52"/>
        <end position="71"/>
    </location>
</feature>
<keyword evidence="3" id="KW-1185">Reference proteome</keyword>
<dbReference type="EMBL" id="MU004246">
    <property type="protein sequence ID" value="KAF2663225.1"/>
    <property type="molecule type" value="Genomic_DNA"/>
</dbReference>
<keyword evidence="1" id="KW-1133">Transmembrane helix</keyword>
<dbReference type="AlphaFoldDB" id="A0A6A6TT36"/>
<gene>
    <name evidence="2" type="ORF">BT63DRAFT_380240</name>
</gene>
<sequence length="516" mass="56607">MNFHFLSSSPSNSLLALRIISEVSTILLWGLGVASLEDLQWALASRKDGMNIFQFLTLDMGTGIWGLMRLVIRSPFAYKGLALLRIIFLCTIAVPGVLIMSNISINQVFFPISTHQVSAGLAPFNVSYTRNLDETWATALCANVGNPVWSSLNSISVPPLPRGQGGCDSTTSLTHEWEPCQEAYFLTGGIERVAPQPALGPNMSAATAIVVAHTQGYHIEFGRLRDPQFLQQKGCGQRGDESGAVFWCLSNGQAQELTMAGVYCPLEFQNDNRCMSDTSWTQSLNLDTSIFIYRRSGTVYYDRSNFTILRVSDLSEPTIFNISAIQAIIAFDTVIQSSNNCSGISHYAATILPASDSQNAAVLALRESRAAFSLMLHYFNANTVGASDNVWTLTEPRAGLPDNMYTTASFSRPAYQAVASRISLWAFVGCESALLLICVVAILCARRAVRYRQIRTGYPSLDFAVNCLGRGGLLGKVAVMREHPSRSLPEDLDHMRIWAGQRDINRASDSEVHDVQ</sequence>
<accession>A0A6A6TT36</accession>
<protein>
    <submittedName>
        <fullName evidence="2">Uncharacterized protein</fullName>
    </submittedName>
</protein>
<keyword evidence="1" id="KW-0812">Transmembrane</keyword>